<accession>A0A0N8H5R0</accession>
<reference evidence="2 3" key="1">
    <citation type="submission" date="2015-09" db="EMBL/GenBank/DDBJ databases">
        <title>Draft genome of a European isolate of the apple canker pathogen Neonectria ditissima.</title>
        <authorList>
            <person name="Gomez-Cortecero A."/>
            <person name="Harrison R.J."/>
            <person name="Armitage A.D."/>
        </authorList>
    </citation>
    <scope>NUCLEOTIDE SEQUENCE [LARGE SCALE GENOMIC DNA]</scope>
    <source>
        <strain evidence="2 3">R09/05</strain>
    </source>
</reference>
<dbReference type="InterPro" id="IPR011009">
    <property type="entry name" value="Kinase-like_dom_sf"/>
</dbReference>
<sequence>MARIIEFADGSRWVAWLKLPPLVISESSEHALETRGICEFNTISLLRRKTSIPIPMIHAFEARFDHSVKAPFMLMDCLEGNAGMDLGMTIPLRSKEAFLSGLAKVHVQLSTVQLPQIGTIVSVNADGTCQQGPIPDVGGPFNTATEFFEAWAARTRFRMSDEQLRAASGEHADEIVLSVSSFPESIRKLASRLSVHDSGPFPLCHGDFGHNNTIVDDDYHILGVIDWETAFSGPWEVFGDFPLSFSTVPAAMDVPREFNEDGSPKSAELAQKFADQRDLGKPSIELMQPWDMRLRWGAPQLEQLRLGEYRTREADLWRGLDAPGLGTTIFGNSGRSPRCTGSNEGKMSLTVLKRQTTAAAVLQKVSEAIQNPGTPVPIAHPSSNPEELKADGDSFTLDSFTTEDAFVLGNLLYARLHPFAKEQPALISIALANSSQVVFETVTGPGVTPENGNWVRRKRNTVLRFGFSTWFMHCKFEADEVRFGSIFAVSDEQKCNYAIHGGAVPIRVKGVEGIVATVIVSGLKQEEDHGVIVEVIKENWK</sequence>
<dbReference type="GO" id="GO:0006620">
    <property type="term" value="P:post-translational protein targeting to endoplasmic reticulum membrane"/>
    <property type="evidence" value="ECO:0007669"/>
    <property type="project" value="TreeGrafter"/>
</dbReference>
<dbReference type="Pfam" id="PF03928">
    <property type="entry name" value="HbpS-like"/>
    <property type="match status" value="1"/>
</dbReference>
<dbReference type="SUPFAM" id="SSF143744">
    <property type="entry name" value="GlcG-like"/>
    <property type="match status" value="1"/>
</dbReference>
<proteinExistence type="predicted"/>
<name>A0A0N8H5R0_9HYPO</name>
<dbReference type="Proteomes" id="UP000050424">
    <property type="component" value="Unassembled WGS sequence"/>
</dbReference>
<dbReference type="AlphaFoldDB" id="A0A0N8H5R0"/>
<dbReference type="GO" id="GO:0072380">
    <property type="term" value="C:TRC complex"/>
    <property type="evidence" value="ECO:0007669"/>
    <property type="project" value="TreeGrafter"/>
</dbReference>
<dbReference type="Pfam" id="PF01636">
    <property type="entry name" value="APH"/>
    <property type="match status" value="1"/>
</dbReference>
<dbReference type="InterPro" id="IPR002575">
    <property type="entry name" value="Aminoglycoside_PTrfase"/>
</dbReference>
<dbReference type="SUPFAM" id="SSF56112">
    <property type="entry name" value="Protein kinase-like (PK-like)"/>
    <property type="match status" value="1"/>
</dbReference>
<dbReference type="InterPro" id="IPR005624">
    <property type="entry name" value="PduO/GlcC-like"/>
</dbReference>
<evidence type="ECO:0000313" key="2">
    <source>
        <dbReference type="EMBL" id="KPM36868.1"/>
    </source>
</evidence>
<evidence type="ECO:0000259" key="1">
    <source>
        <dbReference type="Pfam" id="PF01636"/>
    </source>
</evidence>
<organism evidence="2 3">
    <name type="scientific">Neonectria ditissima</name>
    <dbReference type="NCBI Taxonomy" id="78410"/>
    <lineage>
        <taxon>Eukaryota</taxon>
        <taxon>Fungi</taxon>
        <taxon>Dikarya</taxon>
        <taxon>Ascomycota</taxon>
        <taxon>Pezizomycotina</taxon>
        <taxon>Sordariomycetes</taxon>
        <taxon>Hypocreomycetidae</taxon>
        <taxon>Hypocreales</taxon>
        <taxon>Nectriaceae</taxon>
        <taxon>Neonectria</taxon>
    </lineage>
</organism>
<dbReference type="InterPro" id="IPR038084">
    <property type="entry name" value="PduO/GlcC-like_sf"/>
</dbReference>
<dbReference type="PANTHER" id="PTHR28255">
    <property type="match status" value="1"/>
</dbReference>
<dbReference type="OrthoDB" id="10003767at2759"/>
<dbReference type="STRING" id="78410.A0A0N8H5R0"/>
<gene>
    <name evidence="2" type="ORF">AK830_g9699</name>
</gene>
<feature type="domain" description="Aminoglycoside phosphotransferase" evidence="1">
    <location>
        <begin position="39"/>
        <end position="234"/>
    </location>
</feature>
<dbReference type="Gene3D" id="3.90.1200.10">
    <property type="match status" value="1"/>
</dbReference>
<protein>
    <recommendedName>
        <fullName evidence="1">Aminoglycoside phosphotransferase domain-containing protein</fullName>
    </recommendedName>
</protein>
<dbReference type="Gene3D" id="3.30.450.150">
    <property type="entry name" value="Haem-degrading domain"/>
    <property type="match status" value="1"/>
</dbReference>
<keyword evidence="3" id="KW-1185">Reference proteome</keyword>
<dbReference type="InterPro" id="IPR010371">
    <property type="entry name" value="YBR137W-like"/>
</dbReference>
<dbReference type="PANTHER" id="PTHR28255:SF1">
    <property type="entry name" value="UPF0303 PROTEIN YBR137W"/>
    <property type="match status" value="1"/>
</dbReference>
<evidence type="ECO:0000313" key="3">
    <source>
        <dbReference type="Proteomes" id="UP000050424"/>
    </source>
</evidence>
<dbReference type="EMBL" id="LKCW01000186">
    <property type="protein sequence ID" value="KPM36868.1"/>
    <property type="molecule type" value="Genomic_DNA"/>
</dbReference>
<comment type="caution">
    <text evidence="2">The sequence shown here is derived from an EMBL/GenBank/DDBJ whole genome shotgun (WGS) entry which is preliminary data.</text>
</comment>